<name>A0A835ACD6_9POAL</name>
<feature type="compositionally biased region" description="Basic and acidic residues" evidence="1">
    <location>
        <begin position="273"/>
        <end position="293"/>
    </location>
</feature>
<feature type="compositionally biased region" description="Polar residues" evidence="1">
    <location>
        <begin position="234"/>
        <end position="249"/>
    </location>
</feature>
<organism evidence="2 3">
    <name type="scientific">Digitaria exilis</name>
    <dbReference type="NCBI Taxonomy" id="1010633"/>
    <lineage>
        <taxon>Eukaryota</taxon>
        <taxon>Viridiplantae</taxon>
        <taxon>Streptophyta</taxon>
        <taxon>Embryophyta</taxon>
        <taxon>Tracheophyta</taxon>
        <taxon>Spermatophyta</taxon>
        <taxon>Magnoliopsida</taxon>
        <taxon>Liliopsida</taxon>
        <taxon>Poales</taxon>
        <taxon>Poaceae</taxon>
        <taxon>PACMAD clade</taxon>
        <taxon>Panicoideae</taxon>
        <taxon>Panicodae</taxon>
        <taxon>Paniceae</taxon>
        <taxon>Anthephorinae</taxon>
        <taxon>Digitaria</taxon>
    </lineage>
</organism>
<feature type="compositionally biased region" description="Low complexity" evidence="1">
    <location>
        <begin position="72"/>
        <end position="83"/>
    </location>
</feature>
<protein>
    <submittedName>
        <fullName evidence="2">Uncharacterized protein</fullName>
    </submittedName>
</protein>
<feature type="compositionally biased region" description="Low complexity" evidence="1">
    <location>
        <begin position="486"/>
        <end position="503"/>
    </location>
</feature>
<sequence length="552" mass="60927">MDSTSLPGPNSKVDFSGRHIHSRRNRSPRLLPFIPLVPARGEREMDHQQQQQYGDPYRGLVPSPQPDHHLHALQYHHQQQPALMSPPQPQPGLMSPPQPQQQPGLMSPPQPQQQPGLMSPPQPQQHHHASLASHFHLLHVRNGSDREVLEFRNHLNPHHPHQNPSTLTTTFVARRRGGRVMRPWVDLFGKGSIRALDLRQTLLPVPLIRAGIRSDLRTKSTIKQKQNYIPPHADNTTVADAGYSHTSQPHAYEDAESRDVGERIGDGGAGERNLAEVPHHDGGDELHHELQQRHRDHGRRERRQPPGLRRRLAPPPFLRTAASRPPPRPPPAAPPPFFPRLRGRVLLAAPLVVGQQQRRRLGSSRPHLSAPTRWAVGPLPPRRASGTNTGAQARRMPKLQGGEAAVENGWEAHDGHGRDPDESEDPVVPLTHRQLHSRHPTCPRRAELQLSPSPTSQSTSTPSSSSLHHGGASKSSPKTSPELRRSTPPTSCSSTSTSSPSSSFVPIAPLFKLNVKSKETSLLLALHPPATLVGVVHITGEPFPLSIHSPLL</sequence>
<dbReference type="OrthoDB" id="696805at2759"/>
<keyword evidence="3" id="KW-1185">Reference proteome</keyword>
<comment type="caution">
    <text evidence="2">The sequence shown here is derived from an EMBL/GenBank/DDBJ whole genome shotgun (WGS) entry which is preliminary data.</text>
</comment>
<feature type="compositionally biased region" description="Basic residues" evidence="1">
    <location>
        <begin position="433"/>
        <end position="442"/>
    </location>
</feature>
<feature type="compositionally biased region" description="Basic residues" evidence="1">
    <location>
        <begin position="294"/>
        <end position="312"/>
    </location>
</feature>
<evidence type="ECO:0000313" key="3">
    <source>
        <dbReference type="Proteomes" id="UP000636709"/>
    </source>
</evidence>
<feature type="region of interest" description="Disordered" evidence="1">
    <location>
        <begin position="355"/>
        <end position="403"/>
    </location>
</feature>
<proteinExistence type="predicted"/>
<feature type="compositionally biased region" description="Basic residues" evidence="1">
    <location>
        <begin position="18"/>
        <end position="27"/>
    </location>
</feature>
<feature type="compositionally biased region" description="Basic and acidic residues" evidence="1">
    <location>
        <begin position="251"/>
        <end position="265"/>
    </location>
</feature>
<feature type="compositionally biased region" description="Pro residues" evidence="1">
    <location>
        <begin position="324"/>
        <end position="338"/>
    </location>
</feature>
<feature type="region of interest" description="Disordered" evidence="1">
    <location>
        <begin position="432"/>
        <end position="503"/>
    </location>
</feature>
<dbReference type="EMBL" id="JACEFO010002462">
    <property type="protein sequence ID" value="KAF8659409.1"/>
    <property type="molecule type" value="Genomic_DNA"/>
</dbReference>
<evidence type="ECO:0000256" key="1">
    <source>
        <dbReference type="SAM" id="MobiDB-lite"/>
    </source>
</evidence>
<feature type="compositionally biased region" description="Pro residues" evidence="1">
    <location>
        <begin position="84"/>
        <end position="123"/>
    </location>
</feature>
<evidence type="ECO:0000313" key="2">
    <source>
        <dbReference type="EMBL" id="KAF8659409.1"/>
    </source>
</evidence>
<gene>
    <name evidence="2" type="ORF">HU200_058621</name>
</gene>
<feature type="region of interest" description="Disordered" evidence="1">
    <location>
        <begin position="223"/>
        <end position="338"/>
    </location>
</feature>
<feature type="region of interest" description="Disordered" evidence="1">
    <location>
        <begin position="1"/>
        <end position="129"/>
    </location>
</feature>
<dbReference type="AlphaFoldDB" id="A0A835ACD6"/>
<feature type="compositionally biased region" description="Low complexity" evidence="1">
    <location>
        <begin position="448"/>
        <end position="467"/>
    </location>
</feature>
<accession>A0A835ACD6</accession>
<dbReference type="Proteomes" id="UP000636709">
    <property type="component" value="Unassembled WGS sequence"/>
</dbReference>
<reference evidence="2" key="1">
    <citation type="submission" date="2020-07" db="EMBL/GenBank/DDBJ databases">
        <title>Genome sequence and genetic diversity analysis of an under-domesticated orphan crop, white fonio (Digitaria exilis).</title>
        <authorList>
            <person name="Bennetzen J.L."/>
            <person name="Chen S."/>
            <person name="Ma X."/>
            <person name="Wang X."/>
            <person name="Yssel A.E.J."/>
            <person name="Chaluvadi S.R."/>
            <person name="Johnson M."/>
            <person name="Gangashetty P."/>
            <person name="Hamidou F."/>
            <person name="Sanogo M.D."/>
            <person name="Zwaenepoel A."/>
            <person name="Wallace J."/>
            <person name="Van De Peer Y."/>
            <person name="Van Deynze A."/>
        </authorList>
    </citation>
    <scope>NUCLEOTIDE SEQUENCE</scope>
    <source>
        <tissue evidence="2">Leaves</tissue>
    </source>
</reference>